<evidence type="ECO:0000256" key="1">
    <source>
        <dbReference type="SAM" id="MobiDB-lite"/>
    </source>
</evidence>
<evidence type="ECO:0000313" key="2">
    <source>
        <dbReference type="EMBL" id="GGL55041.1"/>
    </source>
</evidence>
<dbReference type="AlphaFoldDB" id="A0A830FA69"/>
<dbReference type="OrthoDB" id="297919at2157"/>
<reference evidence="2" key="2">
    <citation type="submission" date="2020-09" db="EMBL/GenBank/DDBJ databases">
        <authorList>
            <person name="Sun Q."/>
            <person name="Ohkuma M."/>
        </authorList>
    </citation>
    <scope>NUCLEOTIDE SEQUENCE</scope>
    <source>
        <strain evidence="2">JCM 19596</strain>
    </source>
</reference>
<proteinExistence type="predicted"/>
<dbReference type="RefSeq" id="WP_188976729.1">
    <property type="nucleotide sequence ID" value="NZ_BMPG01000001.1"/>
</dbReference>
<gene>
    <name evidence="2" type="ORF">GCM10009039_11410</name>
</gene>
<comment type="caution">
    <text evidence="2">The sequence shown here is derived from an EMBL/GenBank/DDBJ whole genome shotgun (WGS) entry which is preliminary data.</text>
</comment>
<keyword evidence="3" id="KW-1185">Reference proteome</keyword>
<name>A0A830FA69_9EURY</name>
<evidence type="ECO:0000313" key="3">
    <source>
        <dbReference type="Proteomes" id="UP000607197"/>
    </source>
</evidence>
<accession>A0A830FA69</accession>
<dbReference type="Proteomes" id="UP000607197">
    <property type="component" value="Unassembled WGS sequence"/>
</dbReference>
<sequence>MVDVIDDVYLRGDTADPHKPDGDLMRTPSGHVYEMGTWHDCGVSDCPANAPRERTDRDEETEPPSRAISGLLWEYGQQMNAASTHMAAEGVEIKGLTVLESYDRVLHPWMHGRRPHEIYERIRGWFA</sequence>
<protein>
    <submittedName>
        <fullName evidence="2">Uncharacterized protein</fullName>
    </submittedName>
</protein>
<dbReference type="EMBL" id="BMPG01000001">
    <property type="protein sequence ID" value="GGL55041.1"/>
    <property type="molecule type" value="Genomic_DNA"/>
</dbReference>
<reference evidence="2" key="1">
    <citation type="journal article" date="2014" name="Int. J. Syst. Evol. Microbiol.">
        <title>Complete genome sequence of Corynebacterium casei LMG S-19264T (=DSM 44701T), isolated from a smear-ripened cheese.</title>
        <authorList>
            <consortium name="US DOE Joint Genome Institute (JGI-PGF)"/>
            <person name="Walter F."/>
            <person name="Albersmeier A."/>
            <person name="Kalinowski J."/>
            <person name="Ruckert C."/>
        </authorList>
    </citation>
    <scope>NUCLEOTIDE SEQUENCE</scope>
    <source>
        <strain evidence="2">JCM 19596</strain>
    </source>
</reference>
<organism evidence="2 3">
    <name type="scientific">Halocalculus aciditolerans</name>
    <dbReference type="NCBI Taxonomy" id="1383812"/>
    <lineage>
        <taxon>Archaea</taxon>
        <taxon>Methanobacteriati</taxon>
        <taxon>Methanobacteriota</taxon>
        <taxon>Stenosarchaea group</taxon>
        <taxon>Halobacteria</taxon>
        <taxon>Halobacteriales</taxon>
        <taxon>Halobacteriaceae</taxon>
        <taxon>Halocalculus</taxon>
    </lineage>
</organism>
<feature type="region of interest" description="Disordered" evidence="1">
    <location>
        <begin position="45"/>
        <end position="64"/>
    </location>
</feature>